<accession>A0A1S8NH15</accession>
<gene>
    <name evidence="2" type="ORF">CLOSAC_00010</name>
</gene>
<evidence type="ECO:0000313" key="3">
    <source>
        <dbReference type="Proteomes" id="UP000191154"/>
    </source>
</evidence>
<reference evidence="2 3" key="1">
    <citation type="submission" date="2016-05" db="EMBL/GenBank/DDBJ databases">
        <title>Microbial solvent formation.</title>
        <authorList>
            <person name="Poehlein A."/>
            <person name="Montoya Solano J.D."/>
            <person name="Flitsch S."/>
            <person name="Krabben P."/>
            <person name="Duerre P."/>
            <person name="Daniel R."/>
        </authorList>
    </citation>
    <scope>NUCLEOTIDE SEQUENCE [LARGE SCALE GENOMIC DNA]</scope>
    <source>
        <strain evidence="2 3">L1-8</strain>
    </source>
</reference>
<dbReference type="EMBL" id="LZYZ01000001">
    <property type="protein sequence ID" value="OOM15730.1"/>
    <property type="molecule type" value="Genomic_DNA"/>
</dbReference>
<dbReference type="STRING" id="169679.CSACC_33260"/>
<dbReference type="Gene3D" id="3.30.565.40">
    <property type="entry name" value="Fervidobacterium nodosum Rt17-B1 like"/>
    <property type="match status" value="1"/>
</dbReference>
<comment type="caution">
    <text evidence="2">The sequence shown here is derived from an EMBL/GenBank/DDBJ whole genome shotgun (WGS) entry which is preliminary data.</text>
</comment>
<feature type="domain" description="Deacetylase PdaC" evidence="1">
    <location>
        <begin position="92"/>
        <end position="168"/>
    </location>
</feature>
<dbReference type="Proteomes" id="UP000191154">
    <property type="component" value="Unassembled WGS sequence"/>
</dbReference>
<dbReference type="Pfam" id="PF13739">
    <property type="entry name" value="PdaC"/>
    <property type="match status" value="1"/>
</dbReference>
<organism evidence="2 3">
    <name type="scientific">Clostridium saccharobutylicum</name>
    <dbReference type="NCBI Taxonomy" id="169679"/>
    <lineage>
        <taxon>Bacteria</taxon>
        <taxon>Bacillati</taxon>
        <taxon>Bacillota</taxon>
        <taxon>Clostridia</taxon>
        <taxon>Eubacteriales</taxon>
        <taxon>Clostridiaceae</taxon>
        <taxon>Clostridium</taxon>
    </lineage>
</organism>
<dbReference type="PROSITE" id="PS51257">
    <property type="entry name" value="PROKAR_LIPOPROTEIN"/>
    <property type="match status" value="1"/>
</dbReference>
<sequence>MNAKLVVILMLITFNTVTVLGGCNNSYNKNSTQNSTTTSSAADIKEDNLSDKAFKTSNDADNSDTKENSSANSINKCNIYQITNKTYKKNYVKINYPQLQNSDNSKKLDTINKDLEDEALNILNTYIQEGANIDKLTIDVNYDIKLKTDKYLSIVYTGYSNLEGTAYPLSVFYTTNIDLEKGNSIRLSDYADIRDVLNKLKDSNNVKVLTRDKKLSDVQKNTLLNLESSELNNMLQSADFYRANGKIQPPKEGTYTYMDKDNIIISIEMSHVLGDHAEFLIKK</sequence>
<evidence type="ECO:0000259" key="1">
    <source>
        <dbReference type="Pfam" id="PF13739"/>
    </source>
</evidence>
<dbReference type="RefSeq" id="WP_077863525.1">
    <property type="nucleotide sequence ID" value="NZ_LZYZ01000001.1"/>
</dbReference>
<dbReference type="InterPro" id="IPR025303">
    <property type="entry name" value="PdaC"/>
</dbReference>
<name>A0A1S8NH15_CLOSA</name>
<protein>
    <recommendedName>
        <fullName evidence="1">Deacetylase PdaC domain-containing protein</fullName>
    </recommendedName>
</protein>
<proteinExistence type="predicted"/>
<evidence type="ECO:0000313" key="2">
    <source>
        <dbReference type="EMBL" id="OOM15730.1"/>
    </source>
</evidence>
<dbReference type="AlphaFoldDB" id="A0A1S8NH15"/>